<proteinExistence type="predicted"/>
<keyword evidence="3" id="KW-1185">Reference proteome</keyword>
<evidence type="ECO:0000256" key="1">
    <source>
        <dbReference type="SAM" id="Phobius"/>
    </source>
</evidence>
<accession>D7B595</accession>
<dbReference type="eggNOG" id="ENOG5033GBR">
    <property type="taxonomic scope" value="Bacteria"/>
</dbReference>
<feature type="transmembrane region" description="Helical" evidence="1">
    <location>
        <begin position="215"/>
        <end position="237"/>
    </location>
</feature>
<organism evidence="2 3">
    <name type="scientific">Nocardiopsis dassonvillei (strain ATCC 23218 / DSM 43111 / CIP 107115 / JCM 7437 / KCTC 9190 / NBRC 14626 / NCTC 10488 / NRRL B-5397 / IMRU 509)</name>
    <name type="common">Actinomadura dassonvillei</name>
    <dbReference type="NCBI Taxonomy" id="446468"/>
    <lineage>
        <taxon>Bacteria</taxon>
        <taxon>Bacillati</taxon>
        <taxon>Actinomycetota</taxon>
        <taxon>Actinomycetes</taxon>
        <taxon>Streptosporangiales</taxon>
        <taxon>Nocardiopsidaceae</taxon>
        <taxon>Nocardiopsis</taxon>
    </lineage>
</organism>
<feature type="transmembrane region" description="Helical" evidence="1">
    <location>
        <begin position="184"/>
        <end position="203"/>
    </location>
</feature>
<evidence type="ECO:0008006" key="4">
    <source>
        <dbReference type="Google" id="ProtNLM"/>
    </source>
</evidence>
<keyword evidence="1" id="KW-0812">Transmembrane</keyword>
<evidence type="ECO:0000313" key="3">
    <source>
        <dbReference type="Proteomes" id="UP000002219"/>
    </source>
</evidence>
<dbReference type="KEGG" id="nda:Ndas_3718"/>
<protein>
    <recommendedName>
        <fullName evidence="4">DUF2812 domain-containing protein</fullName>
    </recommendedName>
</protein>
<keyword evidence="1" id="KW-0472">Membrane</keyword>
<dbReference type="GeneID" id="91486268"/>
<reference evidence="2 3" key="1">
    <citation type="journal article" date="2010" name="Stand. Genomic Sci.">
        <title>Complete genome sequence of Nocardiopsis dassonvillei type strain (IMRU 509).</title>
        <authorList>
            <person name="Sun H."/>
            <person name="Lapidus A."/>
            <person name="Nolan M."/>
            <person name="Lucas S."/>
            <person name="Del Rio T.G."/>
            <person name="Tice H."/>
            <person name="Cheng J.F."/>
            <person name="Tapia R."/>
            <person name="Han C."/>
            <person name="Goodwin L."/>
            <person name="Pitluck S."/>
            <person name="Pagani I."/>
            <person name="Ivanova N."/>
            <person name="Mavromatis K."/>
            <person name="Mikhailova N."/>
            <person name="Pati A."/>
            <person name="Chen A."/>
            <person name="Palaniappan K."/>
            <person name="Land M."/>
            <person name="Hauser L."/>
            <person name="Chang Y.J."/>
            <person name="Jeffries C.D."/>
            <person name="Djao O.D."/>
            <person name="Rohde M."/>
            <person name="Sikorski J."/>
            <person name="Goker M."/>
            <person name="Woyke T."/>
            <person name="Bristow J."/>
            <person name="Eisen J.A."/>
            <person name="Markowitz V."/>
            <person name="Hugenholtz P."/>
            <person name="Kyrpides N.C."/>
            <person name="Klenk H.P."/>
        </authorList>
    </citation>
    <scope>NUCLEOTIDE SEQUENCE [LARGE SCALE GENOMIC DNA]</scope>
    <source>
        <strain evidence="3">ATCC 23218 / DSM 43111 / CIP 107115 / JCM 7437 / KCTC 9190 / NBRC 14626 / NCTC 10488 / NRRL B-5397 / IMRU 509</strain>
    </source>
</reference>
<sequence length="260" mass="27754">MSDYFTRLAELLGERGVDADRSRVLLEDLAAHTAESGADPEEEFGPAEEFAEALAPPTGARDEAAAEPDVLVWSADAFEGPARLAAMGAQGWEVERVDRLGRFVSRRAPERPQTWEYRQELSPGPGDRERLVQRLAPEGWEPCGHWSVLAYFKRPGSATSGPAAELASPPAPGPRRYFLGWRGALTIGACLLITVVAGTWSVLRLADRAEGAAGWAGFAVGAVLGALLVIGLLRGAVRLAAARRDPGGRRSGRAGVPHSR</sequence>
<keyword evidence="1" id="KW-1133">Transmembrane helix</keyword>
<name>D7B595_NOCDD</name>
<evidence type="ECO:0000313" key="2">
    <source>
        <dbReference type="EMBL" id="ADH69116.1"/>
    </source>
</evidence>
<gene>
    <name evidence="2" type="ordered locus">Ndas_3718</name>
</gene>
<dbReference type="EMBL" id="CP002040">
    <property type="protein sequence ID" value="ADH69116.1"/>
    <property type="molecule type" value="Genomic_DNA"/>
</dbReference>
<dbReference type="STRING" id="446468.Ndas_3718"/>
<dbReference type="AlphaFoldDB" id="D7B595"/>
<dbReference type="OrthoDB" id="4337585at2"/>
<dbReference type="RefSeq" id="WP_013154723.1">
    <property type="nucleotide sequence ID" value="NC_014210.1"/>
</dbReference>
<dbReference type="Proteomes" id="UP000002219">
    <property type="component" value="Chromosome 1"/>
</dbReference>
<dbReference type="HOGENOM" id="CLU_1155476_0_0_11"/>